<dbReference type="PANTHER" id="PTHR43289:SF6">
    <property type="entry name" value="SERINE_THREONINE-PROTEIN KINASE NEKL-3"/>
    <property type="match status" value="1"/>
</dbReference>
<protein>
    <recommendedName>
        <fullName evidence="1">non-specific serine/threonine protein kinase</fullName>
        <ecNumber evidence="1">2.7.11.1</ecNumber>
    </recommendedName>
</protein>
<keyword evidence="9" id="KW-0472">Membrane</keyword>
<feature type="repeat" description="WD" evidence="6">
    <location>
        <begin position="735"/>
        <end position="770"/>
    </location>
</feature>
<keyword evidence="6" id="KW-0853">WD repeat</keyword>
<dbReference type="PROSITE" id="PS00108">
    <property type="entry name" value="PROTEIN_KINASE_ST"/>
    <property type="match status" value="1"/>
</dbReference>
<dbReference type="SMART" id="SM00220">
    <property type="entry name" value="S_TKc"/>
    <property type="match status" value="1"/>
</dbReference>
<proteinExistence type="predicted"/>
<feature type="compositionally biased region" description="Pro residues" evidence="8">
    <location>
        <begin position="428"/>
        <end position="438"/>
    </location>
</feature>
<evidence type="ECO:0000313" key="11">
    <source>
        <dbReference type="EMBL" id="RAQ97457.1"/>
    </source>
</evidence>
<dbReference type="SUPFAM" id="SSF50978">
    <property type="entry name" value="WD40 repeat-like"/>
    <property type="match status" value="1"/>
</dbReference>
<gene>
    <name evidence="11" type="ORF">A4R35_18105</name>
</gene>
<dbReference type="Gene3D" id="2.130.10.10">
    <property type="entry name" value="YVTN repeat-like/Quinoprotein amine dehydrogenase"/>
    <property type="match status" value="2"/>
</dbReference>
<evidence type="ECO:0000256" key="8">
    <source>
        <dbReference type="SAM" id="MobiDB-lite"/>
    </source>
</evidence>
<dbReference type="PROSITE" id="PS50082">
    <property type="entry name" value="WD_REPEATS_2"/>
    <property type="match status" value="5"/>
</dbReference>
<feature type="compositionally biased region" description="Low complexity" evidence="8">
    <location>
        <begin position="403"/>
        <end position="427"/>
    </location>
</feature>
<keyword evidence="5 7" id="KW-0067">ATP-binding</keyword>
<evidence type="ECO:0000256" key="7">
    <source>
        <dbReference type="PROSITE-ProRule" id="PRU10141"/>
    </source>
</evidence>
<dbReference type="SUPFAM" id="SSF56112">
    <property type="entry name" value="Protein kinase-like (PK-like)"/>
    <property type="match status" value="1"/>
</dbReference>
<evidence type="ECO:0000256" key="2">
    <source>
        <dbReference type="ARBA" id="ARBA00022679"/>
    </source>
</evidence>
<keyword evidence="2" id="KW-0808">Transferase</keyword>
<evidence type="ECO:0000256" key="1">
    <source>
        <dbReference type="ARBA" id="ARBA00012513"/>
    </source>
</evidence>
<feature type="repeat" description="WD" evidence="6">
    <location>
        <begin position="648"/>
        <end position="680"/>
    </location>
</feature>
<dbReference type="Proteomes" id="UP000248706">
    <property type="component" value="Unassembled WGS sequence"/>
</dbReference>
<dbReference type="RefSeq" id="WP_112431835.1">
    <property type="nucleotide sequence ID" value="NZ_MCIF01000002.1"/>
</dbReference>
<dbReference type="Gene3D" id="3.30.200.20">
    <property type="entry name" value="Phosphorylase Kinase, domain 1"/>
    <property type="match status" value="1"/>
</dbReference>
<dbReference type="PANTHER" id="PTHR43289">
    <property type="entry name" value="MITOGEN-ACTIVATED PROTEIN KINASE KINASE KINASE 20-RELATED"/>
    <property type="match status" value="1"/>
</dbReference>
<keyword evidence="9" id="KW-1133">Transmembrane helix</keyword>
<dbReference type="InterPro" id="IPR001680">
    <property type="entry name" value="WD40_rpt"/>
</dbReference>
<evidence type="ECO:0000259" key="10">
    <source>
        <dbReference type="PROSITE" id="PS50011"/>
    </source>
</evidence>
<dbReference type="EC" id="2.7.11.1" evidence="1"/>
<feature type="repeat" description="WD" evidence="6">
    <location>
        <begin position="484"/>
        <end position="525"/>
    </location>
</feature>
<feature type="domain" description="Protein kinase" evidence="10">
    <location>
        <begin position="12"/>
        <end position="298"/>
    </location>
</feature>
<dbReference type="AlphaFoldDB" id="A0A328VJ19"/>
<dbReference type="CDD" id="cd00200">
    <property type="entry name" value="WD40"/>
    <property type="match status" value="1"/>
</dbReference>
<feature type="repeat" description="WD" evidence="6">
    <location>
        <begin position="689"/>
        <end position="731"/>
    </location>
</feature>
<dbReference type="OrthoDB" id="6192037at2"/>
<dbReference type="CDD" id="cd14014">
    <property type="entry name" value="STKc_PknB_like"/>
    <property type="match status" value="1"/>
</dbReference>
<dbReference type="SMART" id="SM00320">
    <property type="entry name" value="WD40"/>
    <property type="match status" value="5"/>
</dbReference>
<feature type="binding site" evidence="7">
    <location>
        <position position="41"/>
    </location>
    <ligand>
        <name>ATP</name>
        <dbReference type="ChEBI" id="CHEBI:30616"/>
    </ligand>
</feature>
<evidence type="ECO:0000256" key="5">
    <source>
        <dbReference type="ARBA" id="ARBA00022840"/>
    </source>
</evidence>
<evidence type="ECO:0000313" key="12">
    <source>
        <dbReference type="Proteomes" id="UP000248706"/>
    </source>
</evidence>
<dbReference type="InterPro" id="IPR017441">
    <property type="entry name" value="Protein_kinase_ATP_BS"/>
</dbReference>
<organism evidence="11 12">
    <name type="scientific">Thermogemmatispora tikiterensis</name>
    <dbReference type="NCBI Taxonomy" id="1825093"/>
    <lineage>
        <taxon>Bacteria</taxon>
        <taxon>Bacillati</taxon>
        <taxon>Chloroflexota</taxon>
        <taxon>Ktedonobacteria</taxon>
        <taxon>Thermogemmatisporales</taxon>
        <taxon>Thermogemmatisporaceae</taxon>
        <taxon>Thermogemmatispora</taxon>
    </lineage>
</organism>
<dbReference type="PROSITE" id="PS00107">
    <property type="entry name" value="PROTEIN_KINASE_ATP"/>
    <property type="match status" value="1"/>
</dbReference>
<name>A0A328VJ19_9CHLR</name>
<keyword evidence="9" id="KW-0812">Transmembrane</keyword>
<dbReference type="InterPro" id="IPR015943">
    <property type="entry name" value="WD40/YVTN_repeat-like_dom_sf"/>
</dbReference>
<dbReference type="InterPro" id="IPR000719">
    <property type="entry name" value="Prot_kinase_dom"/>
</dbReference>
<evidence type="ECO:0000256" key="6">
    <source>
        <dbReference type="PROSITE-ProRule" id="PRU00221"/>
    </source>
</evidence>
<evidence type="ECO:0000256" key="9">
    <source>
        <dbReference type="SAM" id="Phobius"/>
    </source>
</evidence>
<keyword evidence="3 7" id="KW-0547">Nucleotide-binding</keyword>
<keyword evidence="4" id="KW-0418">Kinase</keyword>
<dbReference type="Pfam" id="PF00400">
    <property type="entry name" value="WD40"/>
    <property type="match status" value="5"/>
</dbReference>
<comment type="caution">
    <text evidence="11">The sequence shown here is derived from an EMBL/GenBank/DDBJ whole genome shotgun (WGS) entry which is preliminary data.</text>
</comment>
<evidence type="ECO:0000256" key="4">
    <source>
        <dbReference type="ARBA" id="ARBA00022777"/>
    </source>
</evidence>
<dbReference type="InterPro" id="IPR011009">
    <property type="entry name" value="Kinase-like_dom_sf"/>
</dbReference>
<dbReference type="PROSITE" id="PS50294">
    <property type="entry name" value="WD_REPEATS_REGION"/>
    <property type="match status" value="4"/>
</dbReference>
<dbReference type="InterPro" id="IPR008271">
    <property type="entry name" value="Ser/Thr_kinase_AS"/>
</dbReference>
<keyword evidence="12" id="KW-1185">Reference proteome</keyword>
<reference evidence="11 12" key="1">
    <citation type="submission" date="2016-08" db="EMBL/GenBank/DDBJ databases">
        <title>Analysis of Carbohydrate Active Enzymes in Thermogemmatispora T81 Reveals Carbohydrate Degradation Ability.</title>
        <authorList>
            <person name="Tomazini A."/>
            <person name="Lal S."/>
            <person name="Stott M."/>
            <person name="Henrissat B."/>
            <person name="Polikarpov I."/>
            <person name="Sparling R."/>
            <person name="Levin D.B."/>
        </authorList>
    </citation>
    <scope>NUCLEOTIDE SEQUENCE [LARGE SCALE GENOMIC DNA]</scope>
    <source>
        <strain evidence="11 12">T81</strain>
    </source>
</reference>
<feature type="repeat" description="WD" evidence="6">
    <location>
        <begin position="526"/>
        <end position="557"/>
    </location>
</feature>
<evidence type="ECO:0000256" key="3">
    <source>
        <dbReference type="ARBA" id="ARBA00022741"/>
    </source>
</evidence>
<accession>A0A328VJ19</accession>
<dbReference type="GO" id="GO:0004674">
    <property type="term" value="F:protein serine/threonine kinase activity"/>
    <property type="evidence" value="ECO:0007669"/>
    <property type="project" value="UniProtKB-EC"/>
</dbReference>
<dbReference type="GO" id="GO:0005524">
    <property type="term" value="F:ATP binding"/>
    <property type="evidence" value="ECO:0007669"/>
    <property type="project" value="UniProtKB-UniRule"/>
</dbReference>
<feature type="transmembrane region" description="Helical" evidence="9">
    <location>
        <begin position="451"/>
        <end position="473"/>
    </location>
</feature>
<dbReference type="InterPro" id="IPR036322">
    <property type="entry name" value="WD40_repeat_dom_sf"/>
</dbReference>
<dbReference type="Pfam" id="PF00069">
    <property type="entry name" value="Pkinase"/>
    <property type="match status" value="1"/>
</dbReference>
<dbReference type="EMBL" id="MCIF01000002">
    <property type="protein sequence ID" value="RAQ97457.1"/>
    <property type="molecule type" value="Genomic_DNA"/>
</dbReference>
<feature type="region of interest" description="Disordered" evidence="8">
    <location>
        <begin position="357"/>
        <end position="448"/>
    </location>
</feature>
<dbReference type="PROSITE" id="PS50011">
    <property type="entry name" value="PROTEIN_KINASE_DOM"/>
    <property type="match status" value="1"/>
</dbReference>
<sequence>MDTLIGSVIGGYTIKQFIGSGGMGTVYLAEDPMIGQQVAIKVVRAEAGDFPEAEKALERFKQEARAVASLDHLHILPLYRYGEEETELGRRAYMVMQYRPEGSLWDWLRRRAGMASQQSLSQVPPLPPGLPSAWPLTLSEAEDYLQQAASALQYAHDRGIVHRDIKPANFLLRIEAGPRVHLLLSDFGLAKFFSFSSATSHIFGTPLYMAPEQFGGEARPESDQYALAVMLYLLLTGRTPFEGDPAQLMHQHLHREPPPLRSFNPALPAELEPVFARALAKSPQERYPSVGAFAAAFAHAAHSRPSPLQPLFGLPTKGEPAGDTETASTMLLREPPDSALPATRPAAEKIEQLKLPRGGQPLTLGGSPGAAPPSLSLQQRQEAASAPTVFAPSALPATSPDFGQLSPPLLAQPQPLPGTAPGQRVQPPLRPPQPPARPEPGRGGKMSRRSALALMAAGVVGVGAVGTGLYFFLNRRPAQALAVLQGHQDSVTSLAWSPDGTHLVSGSRDQTARLWLASEARALLTYSQQATPILAVAWSTDGTLLASGGENHSVQVWTTSGALQQTFNDLGAPVSALTWTERRDVLLAGTLGNGGHELLLSGMTTRSLLKARIRALALAPGGETLAVALDSGLVTTLSLSSRRLLQSYYRHRGAALSVAWSPDGTQLASGGADHQVVIWDSASGVVQERLSHPAAVNGLAWDPTTPGRLATACSDERVRVWTLGSNGSAARATAYSGHHGSVTAVAWSQQGLASASTDHTIILWRLTGSS</sequence>
<dbReference type="Gene3D" id="1.10.510.10">
    <property type="entry name" value="Transferase(Phosphotransferase) domain 1"/>
    <property type="match status" value="1"/>
</dbReference>